<sequence>MNENTILLDAPIQRGETKIETIQLRRPGAGELRGLKLADVLQLDVDAAIKLLPRLSMPALTEEEAKRLDPADLLQCATVVAGFLLKKSEQPASPSPAA</sequence>
<dbReference type="InterPro" id="IPR019289">
    <property type="entry name" value="Phage_tail_E/E"/>
</dbReference>
<proteinExistence type="predicted"/>
<name>A0A2K4MJD8_9NEIS</name>
<keyword evidence="2" id="KW-1185">Reference proteome</keyword>
<evidence type="ECO:0000313" key="2">
    <source>
        <dbReference type="Proteomes" id="UP000236416"/>
    </source>
</evidence>
<evidence type="ECO:0000313" key="1">
    <source>
        <dbReference type="EMBL" id="POA97162.1"/>
    </source>
</evidence>
<protein>
    <submittedName>
        <fullName evidence="1">Phage tail assembly protein</fullName>
    </submittedName>
</protein>
<dbReference type="RefSeq" id="WP_103321541.1">
    <property type="nucleotide sequence ID" value="NZ_PPTF01000078.1"/>
</dbReference>
<organism evidence="1 2">
    <name type="scientific">Chromobacterium sinusclupearum</name>
    <dbReference type="NCBI Taxonomy" id="2077146"/>
    <lineage>
        <taxon>Bacteria</taxon>
        <taxon>Pseudomonadati</taxon>
        <taxon>Pseudomonadota</taxon>
        <taxon>Betaproteobacteria</taxon>
        <taxon>Neisseriales</taxon>
        <taxon>Chromobacteriaceae</taxon>
        <taxon>Chromobacterium</taxon>
    </lineage>
</organism>
<accession>A0A2K4MJD8</accession>
<dbReference type="EMBL" id="PPTF01000078">
    <property type="protein sequence ID" value="POA97162.1"/>
    <property type="molecule type" value="Genomic_DNA"/>
</dbReference>
<gene>
    <name evidence="1" type="ORF">C2134_18365</name>
</gene>
<dbReference type="Pfam" id="PF10109">
    <property type="entry name" value="Phage_TAC_7"/>
    <property type="match status" value="1"/>
</dbReference>
<reference evidence="1 2" key="1">
    <citation type="submission" date="2018-01" db="EMBL/GenBank/DDBJ databases">
        <title>Genomic Sequence of Chromobacterium MWU13-2610 from wild cranberry bogs within the Cape Cod National Seashore.</title>
        <authorList>
            <person name="O'Hara-Hanley K."/>
            <person name="Soby S."/>
            <person name="Harrison A."/>
        </authorList>
    </citation>
    <scope>NUCLEOTIDE SEQUENCE [LARGE SCALE GENOMIC DNA]</scope>
    <source>
        <strain evidence="1 2">MWU13-2610</strain>
    </source>
</reference>
<comment type="caution">
    <text evidence="1">The sequence shown here is derived from an EMBL/GenBank/DDBJ whole genome shotgun (WGS) entry which is preliminary data.</text>
</comment>
<dbReference type="AlphaFoldDB" id="A0A2K4MJD8"/>
<dbReference type="Proteomes" id="UP000236416">
    <property type="component" value="Unassembled WGS sequence"/>
</dbReference>